<dbReference type="PROSITE" id="PS50044">
    <property type="entry name" value="SIGMA54_3"/>
    <property type="match status" value="1"/>
</dbReference>
<dbReference type="Pfam" id="PF04552">
    <property type="entry name" value="Sigma54_DBD"/>
    <property type="match status" value="1"/>
</dbReference>
<accession>A0A419V8Z2</accession>
<sequence>MNLEMGLFQKQTMSLVMTQELRQAISLLQLSTQELSDYISEQALENPLIETEEPVPEEKELPIYDSPVMWTDDYGDGYEAYEGRNESQLDRIQAYEEGLADHLYSQIRFLDTTDHYRELMLYLADNVDTNGYLEGSWEEAGRFYTITEDEYEQGVTMLQKLEPAGVGARNLQECLLLQLTRNYPSDLLVIEVVKHHLEDLAARRWKQIAKTLHISVEDVQAIYDTIQQLTPHPCACIGRSESAAITPDVYVEKKNGAFTVVLNNESLPKIRLNKQYRHLLESGEQGEAGEYARKKYKQLVWLLKSIDQRQTSLRKITEAILLFQEAFFENGPAAMKPLTLREIAEEAEVHESTVSRTTTNKYVQTPHGLFELKHFFSAGMNNAEGEQTSTNVIKEIMNKMVEAENKKRPLSDQKIAELIKEEHGIPISRRAIAKYRGELQIASSSKRKRYA</sequence>
<keyword evidence="2" id="KW-0240">DNA-directed RNA polymerase</keyword>
<feature type="domain" description="RNA polymerase sigma factor 54 core-binding" evidence="10">
    <location>
        <begin position="90"/>
        <end position="276"/>
    </location>
</feature>
<dbReference type="InterPro" id="IPR007634">
    <property type="entry name" value="RNA_pol_sigma_54_DNA-bd"/>
</dbReference>
<keyword evidence="12" id="KW-1185">Reference proteome</keyword>
<dbReference type="Pfam" id="PF00309">
    <property type="entry name" value="Sigma54_AID"/>
    <property type="match status" value="1"/>
</dbReference>
<organism evidence="11 12">
    <name type="scientific">Sinobaca qinghaiensis</name>
    <dbReference type="NCBI Taxonomy" id="342944"/>
    <lineage>
        <taxon>Bacteria</taxon>
        <taxon>Bacillati</taxon>
        <taxon>Bacillota</taxon>
        <taxon>Bacilli</taxon>
        <taxon>Bacillales</taxon>
        <taxon>Sporolactobacillaceae</taxon>
        <taxon>Sinobaca</taxon>
    </lineage>
</organism>
<evidence type="ECO:0000256" key="6">
    <source>
        <dbReference type="ARBA" id="ARBA00023082"/>
    </source>
</evidence>
<evidence type="ECO:0000313" key="12">
    <source>
        <dbReference type="Proteomes" id="UP000285120"/>
    </source>
</evidence>
<dbReference type="GO" id="GO:0001216">
    <property type="term" value="F:DNA-binding transcription activator activity"/>
    <property type="evidence" value="ECO:0007669"/>
    <property type="project" value="InterPro"/>
</dbReference>
<dbReference type="GO" id="GO:0016779">
    <property type="term" value="F:nucleotidyltransferase activity"/>
    <property type="evidence" value="ECO:0007669"/>
    <property type="project" value="UniProtKB-KW"/>
</dbReference>
<dbReference type="PIRSF" id="PIRSF000774">
    <property type="entry name" value="RpoN"/>
    <property type="match status" value="1"/>
</dbReference>
<gene>
    <name evidence="11" type="ORF">ATL39_0790</name>
</gene>
<dbReference type="NCBIfam" id="TIGR02395">
    <property type="entry name" value="rpoN_sigma"/>
    <property type="match status" value="1"/>
</dbReference>
<keyword evidence="7" id="KW-0238">DNA-binding</keyword>
<evidence type="ECO:0000259" key="9">
    <source>
        <dbReference type="Pfam" id="PF04552"/>
    </source>
</evidence>
<dbReference type="InterPro" id="IPR038709">
    <property type="entry name" value="RpoN_core-bd_sf"/>
</dbReference>
<dbReference type="GO" id="GO:0003677">
    <property type="term" value="F:DNA binding"/>
    <property type="evidence" value="ECO:0007669"/>
    <property type="project" value="UniProtKB-KW"/>
</dbReference>
<evidence type="ECO:0000256" key="1">
    <source>
        <dbReference type="ARBA" id="ARBA00008798"/>
    </source>
</evidence>
<keyword evidence="3" id="KW-0808">Transferase</keyword>
<dbReference type="GO" id="GO:0016987">
    <property type="term" value="F:sigma factor activity"/>
    <property type="evidence" value="ECO:0007669"/>
    <property type="project" value="UniProtKB-KW"/>
</dbReference>
<dbReference type="Gene3D" id="1.10.10.60">
    <property type="entry name" value="Homeodomain-like"/>
    <property type="match status" value="1"/>
</dbReference>
<evidence type="ECO:0000256" key="2">
    <source>
        <dbReference type="ARBA" id="ARBA00022478"/>
    </source>
</evidence>
<dbReference type="InterPro" id="IPR000394">
    <property type="entry name" value="RNA_pol_sigma_54"/>
</dbReference>
<proteinExistence type="inferred from homology"/>
<evidence type="ECO:0000256" key="3">
    <source>
        <dbReference type="ARBA" id="ARBA00022679"/>
    </source>
</evidence>
<feature type="domain" description="RNA polymerase sigma factor 54 DNA-binding" evidence="9">
    <location>
        <begin position="290"/>
        <end position="449"/>
    </location>
</feature>
<dbReference type="GO" id="GO:0000428">
    <property type="term" value="C:DNA-directed RNA polymerase complex"/>
    <property type="evidence" value="ECO:0007669"/>
    <property type="project" value="UniProtKB-KW"/>
</dbReference>
<evidence type="ECO:0000313" key="11">
    <source>
        <dbReference type="EMBL" id="RKD76571.1"/>
    </source>
</evidence>
<evidence type="ECO:0000259" key="10">
    <source>
        <dbReference type="Pfam" id="PF04963"/>
    </source>
</evidence>
<dbReference type="AlphaFoldDB" id="A0A419V8Z2"/>
<keyword evidence="8" id="KW-0804">Transcription</keyword>
<dbReference type="PRINTS" id="PR00045">
    <property type="entry name" value="SIGMA54FCT"/>
</dbReference>
<keyword evidence="6" id="KW-0731">Sigma factor</keyword>
<evidence type="ECO:0000256" key="5">
    <source>
        <dbReference type="ARBA" id="ARBA00023015"/>
    </source>
</evidence>
<dbReference type="InterPro" id="IPR007046">
    <property type="entry name" value="RNA_pol_sigma_54_core-bd"/>
</dbReference>
<comment type="similarity">
    <text evidence="1">Belongs to the sigma-54 factor family.</text>
</comment>
<reference evidence="11 12" key="1">
    <citation type="submission" date="2018-09" db="EMBL/GenBank/DDBJ databases">
        <title>Genomic Encyclopedia of Archaeal and Bacterial Type Strains, Phase II (KMG-II): from individual species to whole genera.</title>
        <authorList>
            <person name="Goeker M."/>
        </authorList>
    </citation>
    <scope>NUCLEOTIDE SEQUENCE [LARGE SCALE GENOMIC DNA]</scope>
    <source>
        <strain evidence="11 12">DSM 17008</strain>
    </source>
</reference>
<dbReference type="PANTHER" id="PTHR32248">
    <property type="entry name" value="RNA POLYMERASE SIGMA-54 FACTOR"/>
    <property type="match status" value="1"/>
</dbReference>
<comment type="caution">
    <text evidence="11">The sequence shown here is derived from an EMBL/GenBank/DDBJ whole genome shotgun (WGS) entry which is preliminary data.</text>
</comment>
<dbReference type="GO" id="GO:0006352">
    <property type="term" value="P:DNA-templated transcription initiation"/>
    <property type="evidence" value="ECO:0007669"/>
    <property type="project" value="InterPro"/>
</dbReference>
<dbReference type="Pfam" id="PF04963">
    <property type="entry name" value="Sigma54_CBD"/>
    <property type="match status" value="1"/>
</dbReference>
<protein>
    <submittedName>
        <fullName evidence="11">RNA polymerase RpoN-/SigL-like sigma 54 subunit</fullName>
    </submittedName>
</protein>
<dbReference type="Proteomes" id="UP000285120">
    <property type="component" value="Unassembled WGS sequence"/>
</dbReference>
<name>A0A419V8Z2_9BACL</name>
<keyword evidence="5" id="KW-0805">Transcription regulation</keyword>
<evidence type="ECO:0000256" key="8">
    <source>
        <dbReference type="ARBA" id="ARBA00023163"/>
    </source>
</evidence>
<dbReference type="EMBL" id="RAPK01000006">
    <property type="protein sequence ID" value="RKD76571.1"/>
    <property type="molecule type" value="Genomic_DNA"/>
</dbReference>
<dbReference type="RefSeq" id="WP_170146827.1">
    <property type="nucleotide sequence ID" value="NZ_RAPK01000006.1"/>
</dbReference>
<evidence type="ECO:0000256" key="7">
    <source>
        <dbReference type="ARBA" id="ARBA00023125"/>
    </source>
</evidence>
<keyword evidence="4" id="KW-0548">Nucleotidyltransferase</keyword>
<dbReference type="Gene3D" id="1.10.10.1330">
    <property type="entry name" value="RNA polymerase sigma-54 factor, core-binding domain"/>
    <property type="match status" value="1"/>
</dbReference>
<dbReference type="PANTHER" id="PTHR32248:SF4">
    <property type="entry name" value="RNA POLYMERASE SIGMA-54 FACTOR"/>
    <property type="match status" value="1"/>
</dbReference>
<evidence type="ECO:0000256" key="4">
    <source>
        <dbReference type="ARBA" id="ARBA00022695"/>
    </source>
</evidence>